<evidence type="ECO:0000313" key="2">
    <source>
        <dbReference type="EMBL" id="KAF9496280.1"/>
    </source>
</evidence>
<keyword evidence="3" id="KW-1185">Reference proteome</keyword>
<reference evidence="2" key="1">
    <citation type="submission" date="2020-11" db="EMBL/GenBank/DDBJ databases">
        <authorList>
            <consortium name="DOE Joint Genome Institute"/>
            <person name="Ahrendt S."/>
            <person name="Riley R."/>
            <person name="Andreopoulos W."/>
            <person name="Labutti K."/>
            <person name="Pangilinan J."/>
            <person name="Ruiz-Duenas F.J."/>
            <person name="Barrasa J.M."/>
            <person name="Sanchez-Garcia M."/>
            <person name="Camarero S."/>
            <person name="Miyauchi S."/>
            <person name="Serrano A."/>
            <person name="Linde D."/>
            <person name="Babiker R."/>
            <person name="Drula E."/>
            <person name="Ayuso-Fernandez I."/>
            <person name="Pacheco R."/>
            <person name="Padilla G."/>
            <person name="Ferreira P."/>
            <person name="Barriuso J."/>
            <person name="Kellner H."/>
            <person name="Castanera R."/>
            <person name="Alfaro M."/>
            <person name="Ramirez L."/>
            <person name="Pisabarro A.G."/>
            <person name="Kuo A."/>
            <person name="Tritt A."/>
            <person name="Lipzen A."/>
            <person name="He G."/>
            <person name="Yan M."/>
            <person name="Ng V."/>
            <person name="Cullen D."/>
            <person name="Martin F."/>
            <person name="Rosso M.-N."/>
            <person name="Henrissat B."/>
            <person name="Hibbett D."/>
            <person name="Martinez A.T."/>
            <person name="Grigoriev I.V."/>
        </authorList>
    </citation>
    <scope>NUCLEOTIDE SEQUENCE</scope>
    <source>
        <strain evidence="2">ATCC 90797</strain>
    </source>
</reference>
<evidence type="ECO:0000313" key="3">
    <source>
        <dbReference type="Proteomes" id="UP000807025"/>
    </source>
</evidence>
<dbReference type="EMBL" id="MU154554">
    <property type="protein sequence ID" value="KAF9496280.1"/>
    <property type="molecule type" value="Genomic_DNA"/>
</dbReference>
<sequence>MAVLLVLPGGATLVSHFRVKHRHQALIRWTSDKLTKGHAMPKPTLMPMSTPKPDDPSVVTPERQVRDCDWAVSVSCWESGVRELSNVKVEVEMEGRDEVNRGPGIRGGLLRLSRSTTRCALIVLHPIRVYFSSLVLIPHKAKRSSRCPMSGRQNWRHSAFRSVFRCLLSVRRRVQLPPSSRFPNIEY</sequence>
<dbReference type="AlphaFoldDB" id="A0A9P5ZYC4"/>
<evidence type="ECO:0000256" key="1">
    <source>
        <dbReference type="SAM" id="MobiDB-lite"/>
    </source>
</evidence>
<organism evidence="2 3">
    <name type="scientific">Pleurotus eryngii</name>
    <name type="common">Boletus of the steppes</name>
    <dbReference type="NCBI Taxonomy" id="5323"/>
    <lineage>
        <taxon>Eukaryota</taxon>
        <taxon>Fungi</taxon>
        <taxon>Dikarya</taxon>
        <taxon>Basidiomycota</taxon>
        <taxon>Agaricomycotina</taxon>
        <taxon>Agaricomycetes</taxon>
        <taxon>Agaricomycetidae</taxon>
        <taxon>Agaricales</taxon>
        <taxon>Pleurotineae</taxon>
        <taxon>Pleurotaceae</taxon>
        <taxon>Pleurotus</taxon>
    </lineage>
</organism>
<name>A0A9P5ZYC4_PLEER</name>
<accession>A0A9P5ZYC4</accession>
<gene>
    <name evidence="2" type="ORF">BDN71DRAFT_1446448</name>
</gene>
<proteinExistence type="predicted"/>
<feature type="region of interest" description="Disordered" evidence="1">
    <location>
        <begin position="41"/>
        <end position="60"/>
    </location>
</feature>
<comment type="caution">
    <text evidence="2">The sequence shown here is derived from an EMBL/GenBank/DDBJ whole genome shotgun (WGS) entry which is preliminary data.</text>
</comment>
<protein>
    <submittedName>
        <fullName evidence="2">Uncharacterized protein</fullName>
    </submittedName>
</protein>
<dbReference type="Proteomes" id="UP000807025">
    <property type="component" value="Unassembled WGS sequence"/>
</dbReference>